<dbReference type="EMBL" id="BBNS01000005">
    <property type="protein sequence ID" value="GAL70398.1"/>
    <property type="molecule type" value="Genomic_DNA"/>
</dbReference>
<dbReference type="eggNOG" id="ENOG50333UQ">
    <property type="taxonomic scope" value="Bacteria"/>
</dbReference>
<dbReference type="Proteomes" id="UP000030184">
    <property type="component" value="Unassembled WGS sequence"/>
</dbReference>
<dbReference type="Proteomes" id="UP000029646">
    <property type="component" value="Unassembled WGS sequence"/>
</dbReference>
<evidence type="ECO:0000313" key="4">
    <source>
        <dbReference type="Proteomes" id="UP000029641"/>
    </source>
</evidence>
<dbReference type="AlphaFoldDB" id="A0A090VS12"/>
<reference evidence="5" key="1">
    <citation type="journal article" date="2014" name="Genome Announc.">
        <title>Draft Genome Sequence of Marine Flavobacterium Jejuia pallidilutea Strain 11shimoA1 and Pigmentation Mutants.</title>
        <authorList>
            <person name="Takatani N."/>
            <person name="Nakanishi M."/>
            <person name="Meirelles P."/>
            <person name="Mino S."/>
            <person name="Suda W."/>
            <person name="Oshima K."/>
            <person name="Hattori M."/>
            <person name="Ohkuma M."/>
            <person name="Hosokawa M."/>
            <person name="Miyashita K."/>
            <person name="Thompson F.L."/>
            <person name="Niwa A."/>
            <person name="Sawabe T."/>
            <person name="Sawabe T."/>
        </authorList>
    </citation>
    <scope>NUCLEOTIDE SEQUENCE [LARGE SCALE GENOMIC DNA]</scope>
    <source>
        <strain evidence="5">JCM 19538</strain>
    </source>
</reference>
<keyword evidence="5" id="KW-1185">Reference proteome</keyword>
<organism evidence="1 4">
    <name type="scientific">Jejuia pallidilutea</name>
    <dbReference type="NCBI Taxonomy" id="504487"/>
    <lineage>
        <taxon>Bacteria</taxon>
        <taxon>Pseudomonadati</taxon>
        <taxon>Bacteroidota</taxon>
        <taxon>Flavobacteriia</taxon>
        <taxon>Flavobacteriales</taxon>
        <taxon>Flavobacteriaceae</taxon>
        <taxon>Jejuia</taxon>
    </lineage>
</organism>
<proteinExistence type="predicted"/>
<evidence type="ECO:0000313" key="5">
    <source>
        <dbReference type="Proteomes" id="UP000030184"/>
    </source>
</evidence>
<dbReference type="Proteomes" id="UP000029641">
    <property type="component" value="Unassembled WGS sequence"/>
</dbReference>
<gene>
    <name evidence="1" type="ORF">JCM19301_1357</name>
    <name evidence="2" type="ORF">JCM19302_3520</name>
    <name evidence="3" type="ORF">JCM19538_238</name>
</gene>
<dbReference type="EMBL" id="BBNY01000074">
    <property type="protein sequence ID" value="GAL90473.1"/>
    <property type="molecule type" value="Genomic_DNA"/>
</dbReference>
<dbReference type="OrthoDB" id="1179307at2"/>
<protein>
    <submittedName>
        <fullName evidence="1">Uncharacterized protein</fullName>
    </submittedName>
</protein>
<accession>A0A090VS12</accession>
<comment type="caution">
    <text evidence="1">The sequence shown here is derived from an EMBL/GenBank/DDBJ whole genome shotgun (WGS) entry which is preliminary data.</text>
</comment>
<name>A0A090VS12_9FLAO</name>
<dbReference type="STRING" id="504487.JCM19538_238"/>
<evidence type="ECO:0000313" key="3">
    <source>
        <dbReference type="EMBL" id="GAL90473.1"/>
    </source>
</evidence>
<sequence>MGKTKKLIELDDKAIAILEKQAKLQKRSLKNYIEYTLEDMALRYSEPSEEYKKMMDDMIDRMENGTLKTIPFSDVLKKYGREL</sequence>
<dbReference type="EMBL" id="BBNR01000006">
    <property type="protein sequence ID" value="GAL66813.1"/>
    <property type="molecule type" value="Genomic_DNA"/>
</dbReference>
<evidence type="ECO:0000313" key="2">
    <source>
        <dbReference type="EMBL" id="GAL70398.1"/>
    </source>
</evidence>
<dbReference type="RefSeq" id="WP_042242966.1">
    <property type="nucleotide sequence ID" value="NZ_BBNR01000006.1"/>
</dbReference>
<evidence type="ECO:0000313" key="1">
    <source>
        <dbReference type="EMBL" id="GAL66813.1"/>
    </source>
</evidence>